<evidence type="ECO:0000259" key="3">
    <source>
        <dbReference type="Pfam" id="PF08541"/>
    </source>
</evidence>
<evidence type="ECO:0000313" key="5">
    <source>
        <dbReference type="EMBL" id="SEB13369.1"/>
    </source>
</evidence>
<dbReference type="EMBL" id="FNRP01000036">
    <property type="protein sequence ID" value="SEB13369.1"/>
    <property type="molecule type" value="Genomic_DNA"/>
</dbReference>
<evidence type="ECO:0000259" key="4">
    <source>
        <dbReference type="Pfam" id="PF08545"/>
    </source>
</evidence>
<protein>
    <submittedName>
        <fullName evidence="5">3-oxoacyl-[acyl-carrier-protein] synthase-3</fullName>
    </submittedName>
</protein>
<dbReference type="GO" id="GO:0004315">
    <property type="term" value="F:3-oxoacyl-[acyl-carrier-protein] synthase activity"/>
    <property type="evidence" value="ECO:0007669"/>
    <property type="project" value="InterPro"/>
</dbReference>
<gene>
    <name evidence="5" type="ORF">SAMN04487924_1367</name>
</gene>
<evidence type="ECO:0000256" key="1">
    <source>
        <dbReference type="ARBA" id="ARBA00022679"/>
    </source>
</evidence>
<evidence type="ECO:0000313" key="6">
    <source>
        <dbReference type="Proteomes" id="UP000183040"/>
    </source>
</evidence>
<evidence type="ECO:0000256" key="2">
    <source>
        <dbReference type="ARBA" id="ARBA00023315"/>
    </source>
</evidence>
<proteinExistence type="predicted"/>
<dbReference type="AlphaFoldDB" id="A0A1H4GUP0"/>
<dbReference type="GO" id="GO:0006633">
    <property type="term" value="P:fatty acid biosynthetic process"/>
    <property type="evidence" value="ECO:0007669"/>
    <property type="project" value="InterPro"/>
</dbReference>
<sequence>MAFLDINNVRIAGISACVPSNISENKELSLLSKDEILKYIEITGVERKHWVKHDGSVCTSDLCVRSAEKLIDTLGWDKKEIEVLIFVCQTPDYKMPATACIIQDRLGLSTSCMAFDVNLGCSGFVYGLSLISNMLSIGNIKKGLLLVGNTQSYYASEEDKSYYLIAGDAGSAICLEHNTQNPDKLQFNLMTQGAGKEFLIVPDGGYRNPVTPESFKMREYEDGIRRSNLHLHMNGLEVFSFAISYVPKAFKALFEHFEITPETSDYLLLHQANKFICEKIRKKLKISAEKTPYNIQEYGNTSGASIPLLMVTNLREELESRDLDILLTGFGVGLSLGTAHITTNRIVVPELLTL</sequence>
<feature type="domain" description="Beta-ketoacyl-[acyl-carrier-protein] synthase III C-terminal" evidence="3">
    <location>
        <begin position="258"/>
        <end position="341"/>
    </location>
</feature>
<dbReference type="InterPro" id="IPR013747">
    <property type="entry name" value="ACP_syn_III_C"/>
</dbReference>
<organism evidence="5 6">
    <name type="scientific">Bacteroides xylanisolvens</name>
    <dbReference type="NCBI Taxonomy" id="371601"/>
    <lineage>
        <taxon>Bacteria</taxon>
        <taxon>Pseudomonadati</taxon>
        <taxon>Bacteroidota</taxon>
        <taxon>Bacteroidia</taxon>
        <taxon>Bacteroidales</taxon>
        <taxon>Bacteroidaceae</taxon>
        <taxon>Bacteroides</taxon>
    </lineage>
</organism>
<accession>A0A1H4GUP0</accession>
<dbReference type="InterPro" id="IPR013751">
    <property type="entry name" value="ACP_syn_III_N"/>
</dbReference>
<dbReference type="Pfam" id="PF08541">
    <property type="entry name" value="ACP_syn_III_C"/>
    <property type="match status" value="1"/>
</dbReference>
<reference evidence="5 6" key="1">
    <citation type="submission" date="2016-10" db="EMBL/GenBank/DDBJ databases">
        <authorList>
            <person name="de Groot N.N."/>
        </authorList>
    </citation>
    <scope>NUCLEOTIDE SEQUENCE [LARGE SCALE GENOMIC DNA]</scope>
    <source>
        <strain evidence="5 6">NLAE-zl-G339</strain>
    </source>
</reference>
<dbReference type="Pfam" id="PF08545">
    <property type="entry name" value="ACP_syn_III"/>
    <property type="match status" value="1"/>
</dbReference>
<dbReference type="PANTHER" id="PTHR34069">
    <property type="entry name" value="3-OXOACYL-[ACYL-CARRIER-PROTEIN] SYNTHASE 3"/>
    <property type="match status" value="1"/>
</dbReference>
<dbReference type="PANTHER" id="PTHR34069:SF2">
    <property type="entry name" value="BETA-KETOACYL-[ACYL-CARRIER-PROTEIN] SYNTHASE III"/>
    <property type="match status" value="1"/>
</dbReference>
<name>A0A1H4GUP0_9BACE</name>
<keyword evidence="2" id="KW-0012">Acyltransferase</keyword>
<dbReference type="CDD" id="cd00830">
    <property type="entry name" value="KAS_III"/>
    <property type="match status" value="1"/>
</dbReference>
<dbReference type="Proteomes" id="UP000183040">
    <property type="component" value="Unassembled WGS sequence"/>
</dbReference>
<feature type="domain" description="Beta-ketoacyl-[acyl-carrier-protein] synthase III N-terminal" evidence="4">
    <location>
        <begin position="115"/>
        <end position="193"/>
    </location>
</feature>
<dbReference type="InterPro" id="IPR016039">
    <property type="entry name" value="Thiolase-like"/>
</dbReference>
<dbReference type="SUPFAM" id="SSF53901">
    <property type="entry name" value="Thiolase-like"/>
    <property type="match status" value="1"/>
</dbReference>
<dbReference type="GO" id="GO:0044550">
    <property type="term" value="P:secondary metabolite biosynthetic process"/>
    <property type="evidence" value="ECO:0007669"/>
    <property type="project" value="TreeGrafter"/>
</dbReference>
<dbReference type="RefSeq" id="WP_074708417.1">
    <property type="nucleotide sequence ID" value="NZ_FNRP01000036.1"/>
</dbReference>
<keyword evidence="1" id="KW-0808">Transferase</keyword>
<dbReference type="Gene3D" id="3.40.47.10">
    <property type="match status" value="1"/>
</dbReference>